<feature type="transmembrane region" description="Helical" evidence="1">
    <location>
        <begin position="121"/>
        <end position="140"/>
    </location>
</feature>
<feature type="transmembrane region" description="Helical" evidence="1">
    <location>
        <begin position="89"/>
        <end position="115"/>
    </location>
</feature>
<dbReference type="AlphaFoldDB" id="D6ZYB9"/>
<keyword evidence="4" id="KW-1185">Reference proteome</keyword>
<evidence type="ECO:0000313" key="3">
    <source>
        <dbReference type="EMBL" id="ADH89031.1"/>
    </source>
</evidence>
<keyword evidence="1" id="KW-1133">Transmembrane helix</keyword>
<evidence type="ECO:0000313" key="4">
    <source>
        <dbReference type="Proteomes" id="UP000006633"/>
    </source>
</evidence>
<dbReference type="KEGG" id="sno:Snov_1726"/>
<dbReference type="HOGENOM" id="CLU_108885_2_0_5"/>
<dbReference type="Pfam" id="PF07331">
    <property type="entry name" value="TctB"/>
    <property type="match status" value="1"/>
</dbReference>
<keyword evidence="1" id="KW-0472">Membrane</keyword>
<evidence type="ECO:0000256" key="1">
    <source>
        <dbReference type="SAM" id="Phobius"/>
    </source>
</evidence>
<evidence type="ECO:0000259" key="2">
    <source>
        <dbReference type="Pfam" id="PF07331"/>
    </source>
</evidence>
<accession>D6ZYB9</accession>
<dbReference type="InterPro" id="IPR009936">
    <property type="entry name" value="DUF1468"/>
</dbReference>
<name>D6ZYB9_ANCN5</name>
<feature type="domain" description="DUF1468" evidence="2">
    <location>
        <begin position="15"/>
        <end position="146"/>
    </location>
</feature>
<sequence>MRIVTRRRFGWPDLLFGGFLIVVAAGTLVATRNLVGGTAADMGPGYMPRAIALMLLAFGVFFAVRGVLRGPVGIETVQLRPILGVGAAVGVFALLIESGGLALASFAAILIAAVASRESRFFEVILFGLGVTAAAVLLFVKALALPVSIWPW</sequence>
<gene>
    <name evidence="3" type="ordered locus">Snov_1726</name>
</gene>
<dbReference type="Proteomes" id="UP000006633">
    <property type="component" value="Chromosome"/>
</dbReference>
<dbReference type="eggNOG" id="ENOG5030KZ7">
    <property type="taxonomic scope" value="Bacteria"/>
</dbReference>
<proteinExistence type="predicted"/>
<feature type="transmembrane region" description="Helical" evidence="1">
    <location>
        <begin position="50"/>
        <end position="68"/>
    </location>
</feature>
<feature type="transmembrane region" description="Helical" evidence="1">
    <location>
        <begin position="12"/>
        <end position="30"/>
    </location>
</feature>
<keyword evidence="1" id="KW-0812">Transmembrane</keyword>
<dbReference type="EMBL" id="CP002026">
    <property type="protein sequence ID" value="ADH89031.1"/>
    <property type="molecule type" value="Genomic_DNA"/>
</dbReference>
<dbReference type="STRING" id="639283.Snov_1726"/>
<organism evidence="3 4">
    <name type="scientific">Ancylobacter novellus (strain ATCC 8093 / DSM 506 / JCM 20403 / CCM 1077 / IAM 12100 / NBRC 12443 / NCIMB 10456)</name>
    <name type="common">Starkeya novella</name>
    <dbReference type="NCBI Taxonomy" id="639283"/>
    <lineage>
        <taxon>Bacteria</taxon>
        <taxon>Pseudomonadati</taxon>
        <taxon>Pseudomonadota</taxon>
        <taxon>Alphaproteobacteria</taxon>
        <taxon>Hyphomicrobiales</taxon>
        <taxon>Xanthobacteraceae</taxon>
        <taxon>Ancylobacter</taxon>
    </lineage>
</organism>
<reference evidence="3 4" key="1">
    <citation type="journal article" date="2012" name="Stand. Genomic Sci.">
        <title>Complete genome sequence of the facultatively chemolithoautotrophic and methylotrophic alpha Proteobacterium Starkeya novella type strain (ATCC 8093(T)).</title>
        <authorList>
            <person name="Kappler U."/>
            <person name="Davenport K."/>
            <person name="Beatson S."/>
            <person name="Lucas S."/>
            <person name="Lapidus A."/>
            <person name="Copeland A."/>
            <person name="Berry K.W."/>
            <person name="Glavina Del Rio T."/>
            <person name="Hammon N."/>
            <person name="Dalin E."/>
            <person name="Tice H."/>
            <person name="Pitluck S."/>
            <person name="Richardson P."/>
            <person name="Bruce D."/>
            <person name="Goodwin L.A."/>
            <person name="Han C."/>
            <person name="Tapia R."/>
            <person name="Detter J.C."/>
            <person name="Chang Y.J."/>
            <person name="Jeffries C.D."/>
            <person name="Land M."/>
            <person name="Hauser L."/>
            <person name="Kyrpides N.C."/>
            <person name="Goker M."/>
            <person name="Ivanova N."/>
            <person name="Klenk H.P."/>
            <person name="Woyke T."/>
        </authorList>
    </citation>
    <scope>NUCLEOTIDE SEQUENCE [LARGE SCALE GENOMIC DNA]</scope>
    <source>
        <strain evidence="4">ATCC 8093 / DSM 506 / JCM 20403 / CCM 1077 / IAM 12100 / NBRC 12443 / NCIMB 10456</strain>
    </source>
</reference>
<protein>
    <recommendedName>
        <fullName evidence="2">DUF1468 domain-containing protein</fullName>
    </recommendedName>
</protein>